<feature type="region of interest" description="Disordered" evidence="1">
    <location>
        <begin position="184"/>
        <end position="211"/>
    </location>
</feature>
<accession>A0AAN8N0I2</accession>
<evidence type="ECO:0000256" key="1">
    <source>
        <dbReference type="SAM" id="MobiDB-lite"/>
    </source>
</evidence>
<evidence type="ECO:0000313" key="4">
    <source>
        <dbReference type="Proteomes" id="UP001313282"/>
    </source>
</evidence>
<evidence type="ECO:0000313" key="3">
    <source>
        <dbReference type="EMBL" id="KAK6345512.1"/>
    </source>
</evidence>
<dbReference type="Pfam" id="PF14420">
    <property type="entry name" value="Clr5"/>
    <property type="match status" value="1"/>
</dbReference>
<keyword evidence="4" id="KW-1185">Reference proteome</keyword>
<reference evidence="3 4" key="1">
    <citation type="submission" date="2019-10" db="EMBL/GenBank/DDBJ databases">
        <authorList>
            <person name="Palmer J.M."/>
        </authorList>
    </citation>
    <scope>NUCLEOTIDE SEQUENCE [LARGE SCALE GENOMIC DNA]</scope>
    <source>
        <strain evidence="3 4">TWF718</strain>
    </source>
</reference>
<gene>
    <name evidence="3" type="ORF">TWF718_007426</name>
</gene>
<dbReference type="AlphaFoldDB" id="A0AAN8N0I2"/>
<name>A0AAN8N0I2_9PEZI</name>
<organism evidence="3 4">
    <name type="scientific">Orbilia javanica</name>
    <dbReference type="NCBI Taxonomy" id="47235"/>
    <lineage>
        <taxon>Eukaryota</taxon>
        <taxon>Fungi</taxon>
        <taxon>Dikarya</taxon>
        <taxon>Ascomycota</taxon>
        <taxon>Pezizomycotina</taxon>
        <taxon>Orbiliomycetes</taxon>
        <taxon>Orbiliales</taxon>
        <taxon>Orbiliaceae</taxon>
        <taxon>Orbilia</taxon>
    </lineage>
</organism>
<sequence length="712" mass="81629">MSVELKFKAFTKKKRGYIPSIQWDDYKEFILRKAAEKIPYKDIVEALKLEKGVDMKVRQLKDKIKEWGVGRQNLNPRQRTYIRTVHRRRRDEGKPATNFRFKTNGRVIPETQIEAALKESGTDTPGDTKNDCKTPGLVYFTPTPVDDDSADLLVEGHDHTNENREVDTGDKDPSTLWGATWANTIEDPTQPGDEPVGETETGQSGIGEEEDNPDAVQTICEEVLNSVQGVYMATETAVPDDARRKTIPRVEKNYSIRFAADLDEWIMEERQIASTFWWMMMEARVRSGWTLSLEMCYAHAQKDCLGHDFLDPLPLQIYLELDDSGAGIQTKRLTPQQNILWEGLRVFYAQHLDEVATYCLNGYPLVSYSDPPTACYPRRGNPSVKFKQLAAHFITLSDRFGSGHFFPLSAIICFAEILVEEMDRTLPLQTLYGIYKILEDRGMRNNRQTIKVLQYIAVSISSEVTAGDFTNLRHFLTASQLAYHISTTRPEIQDIEYMLDPWKFQTLAMLIRAHLLNGQRNEAIAVISFARKKMAMARHPNSLEEWRAYATNYYLLGATTVCPSLSRLRKKFFESAYKASRQIQAMSPSDDTATEITVRCLSRIGSIDFSMGKISLAIEKEKAQLDFLRESHGVYDKAYLKSIRRITIYMSKRGLVRYSQPILRLTIETCEVIGIKGKYYYELMQDYYGDSFTLDMAAFSETHGPSWEDMMW</sequence>
<dbReference type="Proteomes" id="UP001313282">
    <property type="component" value="Unassembled WGS sequence"/>
</dbReference>
<comment type="caution">
    <text evidence="3">The sequence shown here is derived from an EMBL/GenBank/DDBJ whole genome shotgun (WGS) entry which is preliminary data.</text>
</comment>
<proteinExistence type="predicted"/>
<dbReference type="InterPro" id="IPR025676">
    <property type="entry name" value="Clr5_dom"/>
</dbReference>
<feature type="domain" description="Clr5" evidence="2">
    <location>
        <begin position="21"/>
        <end position="69"/>
    </location>
</feature>
<evidence type="ECO:0000259" key="2">
    <source>
        <dbReference type="Pfam" id="PF14420"/>
    </source>
</evidence>
<protein>
    <recommendedName>
        <fullName evidence="2">Clr5 domain-containing protein</fullName>
    </recommendedName>
</protein>
<dbReference type="EMBL" id="JAVHNR010000004">
    <property type="protein sequence ID" value="KAK6345512.1"/>
    <property type="molecule type" value="Genomic_DNA"/>
</dbReference>